<keyword evidence="1" id="KW-0472">Membrane</keyword>
<feature type="transmembrane region" description="Helical" evidence="1">
    <location>
        <begin position="87"/>
        <end position="110"/>
    </location>
</feature>
<accession>A0ABP9J5A5</accession>
<reference evidence="3" key="1">
    <citation type="journal article" date="2019" name="Int. J. Syst. Evol. Microbiol.">
        <title>The Global Catalogue of Microorganisms (GCM) 10K type strain sequencing project: providing services to taxonomists for standard genome sequencing and annotation.</title>
        <authorList>
            <consortium name="The Broad Institute Genomics Platform"/>
            <consortium name="The Broad Institute Genome Sequencing Center for Infectious Disease"/>
            <person name="Wu L."/>
            <person name="Ma J."/>
        </authorList>
    </citation>
    <scope>NUCLEOTIDE SEQUENCE [LARGE SCALE GENOMIC DNA]</scope>
    <source>
        <strain evidence="3">JCM 18409</strain>
    </source>
</reference>
<evidence type="ECO:0008006" key="4">
    <source>
        <dbReference type="Google" id="ProtNLM"/>
    </source>
</evidence>
<sequence>MADVSFGIFVIVFMVAVSAFSVRVAWLHWIDSDRAPDVAMYRYSTNPSVIEGHERGIVALAGWLVFMTLGLVAAGAAAAGAGPVVDVIGTCFALGSLPLLALHATIAWFNRPKILVPPHRRRETGSVTDWLRHRRDVRATSEESARRDAKGNI</sequence>
<evidence type="ECO:0000256" key="1">
    <source>
        <dbReference type="SAM" id="Phobius"/>
    </source>
</evidence>
<keyword evidence="3" id="KW-1185">Reference proteome</keyword>
<dbReference type="EMBL" id="BAABKB010000021">
    <property type="protein sequence ID" value="GAA5021109.1"/>
    <property type="molecule type" value="Genomic_DNA"/>
</dbReference>
<dbReference type="RefSeq" id="WP_345653930.1">
    <property type="nucleotide sequence ID" value="NZ_BAABKB010000021.1"/>
</dbReference>
<dbReference type="Proteomes" id="UP001501759">
    <property type="component" value="Unassembled WGS sequence"/>
</dbReference>
<protein>
    <recommendedName>
        <fullName evidence="4">SdpI family protein</fullName>
    </recommendedName>
</protein>
<evidence type="ECO:0000313" key="2">
    <source>
        <dbReference type="EMBL" id="GAA5021109.1"/>
    </source>
</evidence>
<gene>
    <name evidence="2" type="ORF">GCM10023335_51620</name>
</gene>
<organism evidence="2 3">
    <name type="scientific">Streptomyces siamensis</name>
    <dbReference type="NCBI Taxonomy" id="1274986"/>
    <lineage>
        <taxon>Bacteria</taxon>
        <taxon>Bacillati</taxon>
        <taxon>Actinomycetota</taxon>
        <taxon>Actinomycetes</taxon>
        <taxon>Kitasatosporales</taxon>
        <taxon>Streptomycetaceae</taxon>
        <taxon>Streptomyces</taxon>
    </lineage>
</organism>
<keyword evidence="1" id="KW-1133">Transmembrane helix</keyword>
<name>A0ABP9J5A5_9ACTN</name>
<evidence type="ECO:0000313" key="3">
    <source>
        <dbReference type="Proteomes" id="UP001501759"/>
    </source>
</evidence>
<feature type="transmembrane region" description="Helical" evidence="1">
    <location>
        <begin position="57"/>
        <end position="81"/>
    </location>
</feature>
<comment type="caution">
    <text evidence="2">The sequence shown here is derived from an EMBL/GenBank/DDBJ whole genome shotgun (WGS) entry which is preliminary data.</text>
</comment>
<feature type="transmembrane region" description="Helical" evidence="1">
    <location>
        <begin position="6"/>
        <end position="26"/>
    </location>
</feature>
<proteinExistence type="predicted"/>
<keyword evidence="1" id="KW-0812">Transmembrane</keyword>